<sequence length="78" mass="8608">MSSLRIPVPANPEDALQSQMGSQQEQQKAPVQKPIAPPPTDKPVFARAEVDAEGHEVQRQSSFHHHPPHLYHDLDGVA</sequence>
<evidence type="ECO:0000256" key="1">
    <source>
        <dbReference type="SAM" id="MobiDB-lite"/>
    </source>
</evidence>
<feature type="compositionally biased region" description="Low complexity" evidence="1">
    <location>
        <begin position="17"/>
        <end position="27"/>
    </location>
</feature>
<accession>A0A0L0F7X7</accession>
<reference evidence="2 3" key="1">
    <citation type="submission" date="2011-02" db="EMBL/GenBank/DDBJ databases">
        <title>The Genome Sequence of Sphaeroforma arctica JP610.</title>
        <authorList>
            <consortium name="The Broad Institute Genome Sequencing Platform"/>
            <person name="Russ C."/>
            <person name="Cuomo C."/>
            <person name="Young S.K."/>
            <person name="Zeng Q."/>
            <person name="Gargeya S."/>
            <person name="Alvarado L."/>
            <person name="Berlin A."/>
            <person name="Chapman S.B."/>
            <person name="Chen Z."/>
            <person name="Freedman E."/>
            <person name="Gellesch M."/>
            <person name="Goldberg J."/>
            <person name="Griggs A."/>
            <person name="Gujja S."/>
            <person name="Heilman E."/>
            <person name="Heiman D."/>
            <person name="Howarth C."/>
            <person name="Mehta T."/>
            <person name="Neiman D."/>
            <person name="Pearson M."/>
            <person name="Roberts A."/>
            <person name="Saif S."/>
            <person name="Shea T."/>
            <person name="Shenoy N."/>
            <person name="Sisk P."/>
            <person name="Stolte C."/>
            <person name="Sykes S."/>
            <person name="White J."/>
            <person name="Yandava C."/>
            <person name="Burger G."/>
            <person name="Gray M.W."/>
            <person name="Holland P.W.H."/>
            <person name="King N."/>
            <person name="Lang F.B.F."/>
            <person name="Roger A.J."/>
            <person name="Ruiz-Trillo I."/>
            <person name="Haas B."/>
            <person name="Nusbaum C."/>
            <person name="Birren B."/>
        </authorList>
    </citation>
    <scope>NUCLEOTIDE SEQUENCE [LARGE SCALE GENOMIC DNA]</scope>
    <source>
        <strain evidence="2 3">JP610</strain>
    </source>
</reference>
<keyword evidence="3" id="KW-1185">Reference proteome</keyword>
<gene>
    <name evidence="2" type="ORF">SARC_14646</name>
</gene>
<protein>
    <submittedName>
        <fullName evidence="2">Uncharacterized protein</fullName>
    </submittedName>
</protein>
<feature type="non-terminal residue" evidence="2">
    <location>
        <position position="78"/>
    </location>
</feature>
<feature type="compositionally biased region" description="Basic and acidic residues" evidence="1">
    <location>
        <begin position="48"/>
        <end position="58"/>
    </location>
</feature>
<name>A0A0L0F7X7_9EUKA</name>
<dbReference type="Proteomes" id="UP000054560">
    <property type="component" value="Unassembled WGS sequence"/>
</dbReference>
<evidence type="ECO:0000313" key="3">
    <source>
        <dbReference type="Proteomes" id="UP000054560"/>
    </source>
</evidence>
<dbReference type="GeneID" id="25915150"/>
<organism evidence="2 3">
    <name type="scientific">Sphaeroforma arctica JP610</name>
    <dbReference type="NCBI Taxonomy" id="667725"/>
    <lineage>
        <taxon>Eukaryota</taxon>
        <taxon>Ichthyosporea</taxon>
        <taxon>Ichthyophonida</taxon>
        <taxon>Sphaeroforma</taxon>
    </lineage>
</organism>
<evidence type="ECO:0000313" key="2">
    <source>
        <dbReference type="EMBL" id="KNC72794.1"/>
    </source>
</evidence>
<dbReference type="RefSeq" id="XP_014146696.1">
    <property type="nucleotide sequence ID" value="XM_014291221.1"/>
</dbReference>
<dbReference type="AlphaFoldDB" id="A0A0L0F7X7"/>
<dbReference type="EMBL" id="KQ246496">
    <property type="protein sequence ID" value="KNC72794.1"/>
    <property type="molecule type" value="Genomic_DNA"/>
</dbReference>
<feature type="region of interest" description="Disordered" evidence="1">
    <location>
        <begin position="1"/>
        <end position="78"/>
    </location>
</feature>
<proteinExistence type="predicted"/>